<evidence type="ECO:0000313" key="2">
    <source>
        <dbReference type="Proteomes" id="UP000715095"/>
    </source>
</evidence>
<reference evidence="1 2" key="1">
    <citation type="journal article" date="2021" name="Sci. Rep.">
        <title>The distribution of antibiotic resistance genes in chicken gut microbiota commensals.</title>
        <authorList>
            <person name="Juricova H."/>
            <person name="Matiasovicova J."/>
            <person name="Kubasova T."/>
            <person name="Cejkova D."/>
            <person name="Rychlik I."/>
        </authorList>
    </citation>
    <scope>NUCLEOTIDE SEQUENCE [LARGE SCALE GENOMIC DNA]</scope>
    <source>
        <strain evidence="1 2">An829</strain>
    </source>
</reference>
<evidence type="ECO:0000313" key="1">
    <source>
        <dbReference type="EMBL" id="MBM6705429.1"/>
    </source>
</evidence>
<protein>
    <submittedName>
        <fullName evidence="1">Uncharacterized protein</fullName>
    </submittedName>
</protein>
<feature type="non-terminal residue" evidence="1">
    <location>
        <position position="1"/>
    </location>
</feature>
<sequence length="69" mass="7681">TSLNSTLRNLPVDTKAEHVVANDANHSLKLGWLAVFTASFVDYDWKDVQDVTDFWGAYLSGYPFDSLSA</sequence>
<dbReference type="EMBL" id="JACJJC010000492">
    <property type="protein sequence ID" value="MBM6705429.1"/>
    <property type="molecule type" value="Genomic_DNA"/>
</dbReference>
<proteinExistence type="predicted"/>
<comment type="caution">
    <text evidence="1">The sequence shown here is derived from an EMBL/GenBank/DDBJ whole genome shotgun (WGS) entry which is preliminary data.</text>
</comment>
<keyword evidence="2" id="KW-1185">Reference proteome</keyword>
<organism evidence="1 2">
    <name type="scientific">Sutterella massiliensis</name>
    <dbReference type="NCBI Taxonomy" id="1816689"/>
    <lineage>
        <taxon>Bacteria</taxon>
        <taxon>Pseudomonadati</taxon>
        <taxon>Pseudomonadota</taxon>
        <taxon>Betaproteobacteria</taxon>
        <taxon>Burkholderiales</taxon>
        <taxon>Sutterellaceae</taxon>
        <taxon>Sutterella</taxon>
    </lineage>
</organism>
<dbReference type="RefSeq" id="WP_205105358.1">
    <property type="nucleotide sequence ID" value="NZ_JACJJC010000492.1"/>
</dbReference>
<dbReference type="Proteomes" id="UP000715095">
    <property type="component" value="Unassembled WGS sequence"/>
</dbReference>
<name>A0ABS2DVW0_9BURK</name>
<accession>A0ABS2DVW0</accession>
<gene>
    <name evidence="1" type="ORF">H6A60_13245</name>
</gene>